<dbReference type="SUPFAM" id="SSF101967">
    <property type="entry name" value="Adhesin YadA, collagen-binding domain"/>
    <property type="match status" value="1"/>
</dbReference>
<dbReference type="RefSeq" id="YP_009786449.1">
    <property type="nucleotide sequence ID" value="NC_047769.1"/>
</dbReference>
<proteinExistence type="predicted"/>
<sequence length="320" mass="35458">MSYTFTEHIANGTQVTYPFSFAGRDKGYLRASDVIVESLQGNTWIEVTSGWQLTGTHQITFDVAPVAGLKFRIRREVQKEYPYAEFDRGVTLDMKSLNGSFIHILEITQELLDGFYPEGYFIKQNVSWGGNKITDLADGTNPGDAVNKGQLDAIDKKHTDWNAKQDIEIAGLKAGMTSGIAHRTVPWYTIAQGGEISVKPPYEFQDALVFLNGVLQHQIVGAYSISNNTITFAEPLVAGTEVYVLIGSRVATSEPNIQLELNFDLVEGQQVVQIGSAFKYIEVYLDGLLQPKLAYQVDGDIVTFSERVPECRMTAKIITA</sequence>
<dbReference type="Gene3D" id="6.10.250.2040">
    <property type="match status" value="1"/>
</dbReference>
<organism evidence="1 2">
    <name type="scientific">Escherichia phage AAPEc6</name>
    <dbReference type="NCBI Taxonomy" id="2886901"/>
    <lineage>
        <taxon>Viruses</taxon>
        <taxon>Duplodnaviria</taxon>
        <taxon>Heunggongvirae</taxon>
        <taxon>Uroviricota</taxon>
        <taxon>Caudoviricetes</taxon>
        <taxon>Autographivirales</taxon>
        <taxon>Autosignataviridae</taxon>
        <taxon>Molineuxvirinae</taxon>
        <taxon>Vectrevirus</taxon>
        <taxon>Vectrevirus AAPEc6</taxon>
    </lineage>
</organism>
<reference evidence="1" key="1">
    <citation type="submission" date="2017-06" db="EMBL/GenBank/DDBJ databases">
        <title>Genome of a bacteriophage of the Autographivirinae subfamily that infects Escherichia coli strain O45:H10.</title>
        <authorList>
            <person name="Nonis J."/>
            <person name="Billington C."/>
            <person name="Varsani A."/>
        </authorList>
    </citation>
    <scope>NUCLEOTIDE SEQUENCE [LARGE SCALE GENOMIC DNA]</scope>
</reference>
<evidence type="ECO:0000313" key="1">
    <source>
        <dbReference type="EMBL" id="ANT40835.1"/>
    </source>
</evidence>
<dbReference type="GO" id="GO:0098015">
    <property type="term" value="C:virus tail"/>
    <property type="evidence" value="ECO:0007669"/>
    <property type="project" value="UniProtKB-KW"/>
</dbReference>
<evidence type="ECO:0000313" key="2">
    <source>
        <dbReference type="Proteomes" id="UP000225284"/>
    </source>
</evidence>
<dbReference type="GeneID" id="54976526"/>
<dbReference type="InterPro" id="IPR011049">
    <property type="entry name" value="Serralysin-like_metalloprot_C"/>
</dbReference>
<keyword evidence="2" id="KW-1185">Reference proteome</keyword>
<protein>
    <submittedName>
        <fullName evidence="1">Tail protein</fullName>
    </submittedName>
</protein>
<dbReference type="EMBL" id="KX279892">
    <property type="protein sequence ID" value="ANT40835.1"/>
    <property type="molecule type" value="Genomic_DNA"/>
</dbReference>
<dbReference type="Proteomes" id="UP000225284">
    <property type="component" value="Segment"/>
</dbReference>
<name>A0A1P8BK84_9CAUD</name>
<accession>A0A1P8BK84</accession>